<keyword evidence="4" id="KW-1185">Reference proteome</keyword>
<dbReference type="InterPro" id="IPR052350">
    <property type="entry name" value="Metallo-dep_Lactonases"/>
</dbReference>
<keyword evidence="3" id="KW-0378">Hydrolase</keyword>
<organism evidence="3 4">
    <name type="scientific">Allorhodopirellula solitaria</name>
    <dbReference type="NCBI Taxonomy" id="2527987"/>
    <lineage>
        <taxon>Bacteria</taxon>
        <taxon>Pseudomonadati</taxon>
        <taxon>Planctomycetota</taxon>
        <taxon>Planctomycetia</taxon>
        <taxon>Pirellulales</taxon>
        <taxon>Pirellulaceae</taxon>
        <taxon>Allorhodopirellula</taxon>
    </lineage>
</organism>
<dbReference type="SUPFAM" id="SSF51556">
    <property type="entry name" value="Metallo-dependent hydrolases"/>
    <property type="match status" value="1"/>
</dbReference>
<evidence type="ECO:0000313" key="4">
    <source>
        <dbReference type="Proteomes" id="UP000318053"/>
    </source>
</evidence>
<proteinExistence type="inferred from homology"/>
<dbReference type="PANTHER" id="PTHR43569">
    <property type="entry name" value="AMIDOHYDROLASE"/>
    <property type="match status" value="1"/>
</dbReference>
<name>A0A5C5XA85_9BACT</name>
<dbReference type="GO" id="GO:0016787">
    <property type="term" value="F:hydrolase activity"/>
    <property type="evidence" value="ECO:0007669"/>
    <property type="project" value="UniProtKB-KW"/>
</dbReference>
<sequence>MLIDSHHHLWTYDPAQYGWINDEMAVLKHDFLGPQLRQVARENEVQGFVSVQARQSLGETRDLLEIASGEPLVAGVVGWAPFVQPNVVDIIDEFAGHAKLKGFRHVVQDEPDDRFLDREDFNAGIRTLRGRDMVYDLLVFPKQLPAAIDFADRHSDLPMVLDHIAKPAIAEGALDEAWKRDFCELAQRENVTCKFSGAATEVRDASWSIETLRPYWDVALEAFGTDRLMFGSDWPVCLLATEYSRWLDAVKTLAASLSDSEQSKFFAGNASRVYRLS</sequence>
<protein>
    <submittedName>
        <fullName evidence="3">Amidohydrolase</fullName>
    </submittedName>
</protein>
<reference evidence="3 4" key="1">
    <citation type="submission" date="2019-02" db="EMBL/GenBank/DDBJ databases">
        <title>Deep-cultivation of Planctomycetes and their phenomic and genomic characterization uncovers novel biology.</title>
        <authorList>
            <person name="Wiegand S."/>
            <person name="Jogler M."/>
            <person name="Boedeker C."/>
            <person name="Pinto D."/>
            <person name="Vollmers J."/>
            <person name="Rivas-Marin E."/>
            <person name="Kohn T."/>
            <person name="Peeters S.H."/>
            <person name="Heuer A."/>
            <person name="Rast P."/>
            <person name="Oberbeckmann S."/>
            <person name="Bunk B."/>
            <person name="Jeske O."/>
            <person name="Meyerdierks A."/>
            <person name="Storesund J.E."/>
            <person name="Kallscheuer N."/>
            <person name="Luecker S."/>
            <person name="Lage O.M."/>
            <person name="Pohl T."/>
            <person name="Merkel B.J."/>
            <person name="Hornburger P."/>
            <person name="Mueller R.-W."/>
            <person name="Bruemmer F."/>
            <person name="Labrenz M."/>
            <person name="Spormann A.M."/>
            <person name="Op Den Camp H."/>
            <person name="Overmann J."/>
            <person name="Amann R."/>
            <person name="Jetten M.S.M."/>
            <person name="Mascher T."/>
            <person name="Medema M.H."/>
            <person name="Devos D.P."/>
            <person name="Kaster A.-K."/>
            <person name="Ovreas L."/>
            <person name="Rohde M."/>
            <person name="Galperin M.Y."/>
            <person name="Jogler C."/>
        </authorList>
    </citation>
    <scope>NUCLEOTIDE SEQUENCE [LARGE SCALE GENOMIC DNA]</scope>
    <source>
        <strain evidence="3 4">CA85</strain>
    </source>
</reference>
<comment type="similarity">
    <text evidence="1">Belongs to the metallo-dependent hydrolases superfamily.</text>
</comment>
<dbReference type="Proteomes" id="UP000318053">
    <property type="component" value="Unassembled WGS sequence"/>
</dbReference>
<dbReference type="Gene3D" id="3.20.20.140">
    <property type="entry name" value="Metal-dependent hydrolases"/>
    <property type="match status" value="1"/>
</dbReference>
<dbReference type="EMBL" id="SJPK01000011">
    <property type="protein sequence ID" value="TWT59223.1"/>
    <property type="molecule type" value="Genomic_DNA"/>
</dbReference>
<dbReference type="Pfam" id="PF04909">
    <property type="entry name" value="Amidohydro_2"/>
    <property type="match status" value="1"/>
</dbReference>
<dbReference type="OrthoDB" id="5450317at2"/>
<accession>A0A5C5XA85</accession>
<evidence type="ECO:0000259" key="2">
    <source>
        <dbReference type="Pfam" id="PF04909"/>
    </source>
</evidence>
<dbReference type="InterPro" id="IPR006680">
    <property type="entry name" value="Amidohydro-rel"/>
</dbReference>
<dbReference type="InterPro" id="IPR032466">
    <property type="entry name" value="Metal_Hydrolase"/>
</dbReference>
<dbReference type="RefSeq" id="WP_146392822.1">
    <property type="nucleotide sequence ID" value="NZ_SJPK01000011.1"/>
</dbReference>
<evidence type="ECO:0000256" key="1">
    <source>
        <dbReference type="ARBA" id="ARBA00038310"/>
    </source>
</evidence>
<comment type="caution">
    <text evidence="3">The sequence shown here is derived from an EMBL/GenBank/DDBJ whole genome shotgun (WGS) entry which is preliminary data.</text>
</comment>
<feature type="domain" description="Amidohydrolase-related" evidence="2">
    <location>
        <begin position="3"/>
        <end position="276"/>
    </location>
</feature>
<dbReference type="AlphaFoldDB" id="A0A5C5XA85"/>
<dbReference type="PANTHER" id="PTHR43569:SF2">
    <property type="entry name" value="AMIDOHYDROLASE-RELATED DOMAIN-CONTAINING PROTEIN"/>
    <property type="match status" value="1"/>
</dbReference>
<evidence type="ECO:0000313" key="3">
    <source>
        <dbReference type="EMBL" id="TWT59223.1"/>
    </source>
</evidence>
<gene>
    <name evidence="3" type="ORF">CA85_39190</name>
</gene>